<proteinExistence type="predicted"/>
<reference evidence="1" key="1">
    <citation type="submission" date="2013-11" db="EMBL/GenBank/DDBJ databases">
        <title>Draft genome sequence of the broad-host-range Rhizobium sp. LPU83 strain, a member of the low-genetic diversity Oregon-like Rhizobium sp. group.</title>
        <authorList>
            <person name="Wibberg D."/>
            <person name="Puehler A."/>
            <person name="Schlueter A."/>
        </authorList>
    </citation>
    <scope>NUCLEOTIDE SEQUENCE [LARGE SCALE GENOMIC DNA]</scope>
    <source>
        <strain evidence="1">LPU83</strain>
        <plasmid evidence="1">pLPU83c</plasmid>
    </source>
</reference>
<name>W6RJ10_9HYPH</name>
<dbReference type="AlphaFoldDB" id="W6RJ10"/>
<dbReference type="KEGG" id="rhl:LPU83_pLPU83c_0292"/>
<dbReference type="Proteomes" id="UP000019443">
    <property type="component" value="Plasmid pLPU83c"/>
</dbReference>
<evidence type="ECO:0000313" key="1">
    <source>
        <dbReference type="EMBL" id="CDM60854.1"/>
    </source>
</evidence>
<sequence>MDLPKVGLGRIGPDPRTMLHGNREMRVAIDAQSGQNEDFVRQLFREAMTAISSPCDDPRAIARRSVLPA</sequence>
<keyword evidence="2" id="KW-1185">Reference proteome</keyword>
<keyword evidence="1" id="KW-0614">Plasmid</keyword>
<dbReference type="HOGENOM" id="CLU_2773113_0_0_5"/>
<geneLocation type="plasmid" evidence="1 2">
    <name>pLPU83c</name>
</geneLocation>
<accession>W6RJ10</accession>
<organism evidence="1 2">
    <name type="scientific">Rhizobium favelukesii</name>
    <dbReference type="NCBI Taxonomy" id="348824"/>
    <lineage>
        <taxon>Bacteria</taxon>
        <taxon>Pseudomonadati</taxon>
        <taxon>Pseudomonadota</taxon>
        <taxon>Alphaproteobacteria</taxon>
        <taxon>Hyphomicrobiales</taxon>
        <taxon>Rhizobiaceae</taxon>
        <taxon>Rhizobium/Agrobacterium group</taxon>
        <taxon>Rhizobium</taxon>
    </lineage>
</organism>
<evidence type="ECO:0000313" key="2">
    <source>
        <dbReference type="Proteomes" id="UP000019443"/>
    </source>
</evidence>
<gene>
    <name evidence="1" type="ORF">LPU83_pLPU83c_0292</name>
</gene>
<protein>
    <submittedName>
        <fullName evidence="1">Uncharacterized protein</fullName>
    </submittedName>
</protein>
<dbReference type="EMBL" id="HG916854">
    <property type="protein sequence ID" value="CDM60854.1"/>
    <property type="molecule type" value="Genomic_DNA"/>
</dbReference>